<evidence type="ECO:0000313" key="8">
    <source>
        <dbReference type="EMBL" id="KAF4943871.1"/>
    </source>
</evidence>
<evidence type="ECO:0000256" key="4">
    <source>
        <dbReference type="ARBA" id="ARBA00023136"/>
    </source>
</evidence>
<dbReference type="AlphaFoldDB" id="A0A8H4SQS9"/>
<reference evidence="8" key="2">
    <citation type="submission" date="2020-05" db="EMBL/GenBank/DDBJ databases">
        <authorList>
            <person name="Kim H.-S."/>
            <person name="Proctor R.H."/>
            <person name="Brown D.W."/>
        </authorList>
    </citation>
    <scope>NUCLEOTIDE SEQUENCE</scope>
    <source>
        <strain evidence="8">NRRL 45417</strain>
    </source>
</reference>
<keyword evidence="2 6" id="KW-0812">Transmembrane</keyword>
<dbReference type="SUPFAM" id="SSF103473">
    <property type="entry name" value="MFS general substrate transporter"/>
    <property type="match status" value="1"/>
</dbReference>
<feature type="transmembrane region" description="Helical" evidence="6">
    <location>
        <begin position="539"/>
        <end position="558"/>
    </location>
</feature>
<dbReference type="InterPro" id="IPR032805">
    <property type="entry name" value="Wax_synthase_dom"/>
</dbReference>
<gene>
    <name evidence="8" type="ORF">FGADI_13107</name>
</gene>
<dbReference type="InterPro" id="IPR036259">
    <property type="entry name" value="MFS_trans_sf"/>
</dbReference>
<keyword evidence="4 6" id="KW-0472">Membrane</keyword>
<comment type="caution">
    <text evidence="8">The sequence shown here is derived from an EMBL/GenBank/DDBJ whole genome shotgun (WGS) entry which is preliminary data.</text>
</comment>
<feature type="transmembrane region" description="Helical" evidence="6">
    <location>
        <begin position="800"/>
        <end position="818"/>
    </location>
</feature>
<dbReference type="GO" id="GO:0005886">
    <property type="term" value="C:plasma membrane"/>
    <property type="evidence" value="ECO:0007669"/>
    <property type="project" value="TreeGrafter"/>
</dbReference>
<evidence type="ECO:0000256" key="2">
    <source>
        <dbReference type="ARBA" id="ARBA00022692"/>
    </source>
</evidence>
<feature type="transmembrane region" description="Helical" evidence="6">
    <location>
        <begin position="564"/>
        <end position="585"/>
    </location>
</feature>
<feature type="transmembrane region" description="Helical" evidence="6">
    <location>
        <begin position="35"/>
        <end position="58"/>
    </location>
</feature>
<dbReference type="PANTHER" id="PTHR23501">
    <property type="entry name" value="MAJOR FACILITATOR SUPERFAMILY"/>
    <property type="match status" value="1"/>
</dbReference>
<evidence type="ECO:0000256" key="6">
    <source>
        <dbReference type="SAM" id="Phobius"/>
    </source>
</evidence>
<evidence type="ECO:0000256" key="1">
    <source>
        <dbReference type="ARBA" id="ARBA00004141"/>
    </source>
</evidence>
<dbReference type="Pfam" id="PF07690">
    <property type="entry name" value="MFS_1"/>
    <property type="match status" value="1"/>
</dbReference>
<keyword evidence="5" id="KW-0325">Glycoprotein</keyword>
<dbReference type="InterPro" id="IPR011701">
    <property type="entry name" value="MFS"/>
</dbReference>
<comment type="subcellular location">
    <subcellularLocation>
        <location evidence="1">Membrane</location>
        <topology evidence="1">Multi-pass membrane protein</topology>
    </subcellularLocation>
</comment>
<dbReference type="GO" id="GO:0022857">
    <property type="term" value="F:transmembrane transporter activity"/>
    <property type="evidence" value="ECO:0007669"/>
    <property type="project" value="InterPro"/>
</dbReference>
<keyword evidence="9" id="KW-1185">Reference proteome</keyword>
<dbReference type="EMBL" id="JABFAI010000484">
    <property type="protein sequence ID" value="KAF4943871.1"/>
    <property type="molecule type" value="Genomic_DNA"/>
</dbReference>
<feature type="transmembrane region" description="Helical" evidence="6">
    <location>
        <begin position="508"/>
        <end position="527"/>
    </location>
</feature>
<feature type="transmembrane region" description="Helical" evidence="6">
    <location>
        <begin position="597"/>
        <end position="615"/>
    </location>
</feature>
<dbReference type="Gene3D" id="1.20.1250.20">
    <property type="entry name" value="MFS general substrate transporter like domains"/>
    <property type="match status" value="1"/>
</dbReference>
<dbReference type="PROSITE" id="PS50850">
    <property type="entry name" value="MFS"/>
    <property type="match status" value="1"/>
</dbReference>
<organism evidence="8 9">
    <name type="scientific">Fusarium gaditjirri</name>
    <dbReference type="NCBI Taxonomy" id="282569"/>
    <lineage>
        <taxon>Eukaryota</taxon>
        <taxon>Fungi</taxon>
        <taxon>Dikarya</taxon>
        <taxon>Ascomycota</taxon>
        <taxon>Pezizomycotina</taxon>
        <taxon>Sordariomycetes</taxon>
        <taxon>Hypocreomycetidae</taxon>
        <taxon>Hypocreales</taxon>
        <taxon>Nectriaceae</taxon>
        <taxon>Fusarium</taxon>
        <taxon>Fusarium nisikadoi species complex</taxon>
    </lineage>
</organism>
<feature type="transmembrane region" description="Helical" evidence="6">
    <location>
        <begin position="627"/>
        <end position="647"/>
    </location>
</feature>
<dbReference type="InterPro" id="IPR020846">
    <property type="entry name" value="MFS_dom"/>
</dbReference>
<reference evidence="8" key="1">
    <citation type="journal article" date="2020" name="BMC Genomics">
        <title>Correction to: Identification and distribution of gene clusters required for synthesis of sphingolipid metabolism inhibitors in diverse species of the filamentous fungus Fusarium.</title>
        <authorList>
            <person name="Kim H.S."/>
            <person name="Lohmar J.M."/>
            <person name="Busman M."/>
            <person name="Brown D.W."/>
            <person name="Naumann T.A."/>
            <person name="Divon H.H."/>
            <person name="Lysoe E."/>
            <person name="Uhlig S."/>
            <person name="Proctor R.H."/>
        </authorList>
    </citation>
    <scope>NUCLEOTIDE SEQUENCE</scope>
    <source>
        <strain evidence="8">NRRL 45417</strain>
    </source>
</reference>
<name>A0A8H4SQS9_9HYPO</name>
<accession>A0A8H4SQS9</accession>
<dbReference type="Proteomes" id="UP000604273">
    <property type="component" value="Unassembled WGS sequence"/>
</dbReference>
<feature type="domain" description="Major facilitator superfamily (MFS) profile" evidence="7">
    <location>
        <begin position="473"/>
        <end position="975"/>
    </location>
</feature>
<dbReference type="Pfam" id="PF13813">
    <property type="entry name" value="MBOAT_2"/>
    <property type="match status" value="1"/>
</dbReference>
<feature type="transmembrane region" description="Helical" evidence="6">
    <location>
        <begin position="6"/>
        <end position="23"/>
    </location>
</feature>
<feature type="transmembrane region" description="Helical" evidence="6">
    <location>
        <begin position="733"/>
        <end position="759"/>
    </location>
</feature>
<feature type="transmembrane region" description="Helical" evidence="6">
    <location>
        <begin position="196"/>
        <end position="216"/>
    </location>
</feature>
<feature type="transmembrane region" description="Helical" evidence="6">
    <location>
        <begin position="283"/>
        <end position="305"/>
    </location>
</feature>
<feature type="transmembrane region" description="Helical" evidence="6">
    <location>
        <begin position="860"/>
        <end position="884"/>
    </location>
</feature>
<proteinExistence type="predicted"/>
<evidence type="ECO:0000256" key="5">
    <source>
        <dbReference type="ARBA" id="ARBA00023180"/>
    </source>
</evidence>
<protein>
    <recommendedName>
        <fullName evidence="7">Major facilitator superfamily (MFS) profile domain-containing protein</fullName>
    </recommendedName>
</protein>
<evidence type="ECO:0000259" key="7">
    <source>
        <dbReference type="PROSITE" id="PS50850"/>
    </source>
</evidence>
<dbReference type="OrthoDB" id="10021397at2759"/>
<evidence type="ECO:0000313" key="9">
    <source>
        <dbReference type="Proteomes" id="UP000604273"/>
    </source>
</evidence>
<sequence>MEFQAVAYAVAAFLAVPVVLVLPPQSPIRTLLYPLPFILWLQACLAAPPSCFAIASYLNHFGLQLGLLGLRILDRVYLHNPEEVFRYRDGSDPGNYTSVQKFWWALELISVTRGVGWNWDVTLKNPETSKDRLSFLKKRIRKIIGIVTQLTFLEWLARLLVLREQDIISWHKNSNVLLSALFSSLLRMYIMVGYCIVTYASVTLAYDILSVIFVALRVGDSWAEPASWPPLFGSPLEAHSFRRFWSVFWHQQWRRSLSAPGLRLVSAMPGFGSEKTGRRQIRLYLLMFSAFFLSACVHGFGNLYVSRGIATSKASDGGAFAFYTSQTAVLVIEDLAWKVLEAKLGGLLRDANGPTALRRRLGILSLMGFGMVVFPAKLSRAASSHGYRAANGMYLMDGVETVGLHLGPTGQVMTRQSMVNMTSKIMLGSRSRWSYAQQPQQPEDDWSQLFHDEHEASRPTKKSPARSKRFWGVMFCISLLTFITSVDGVVVASVLPKISDELDATTETAFWCGTGFLMTQAIVPPLYGSFSEAFGRKACILVAVVVFLTSSILCATAQNISWLVAARVAQGIGAGGLVALSPVIVTDMVDLRDRAKYSGSFSLVGALGLIAGNFIGPAFAEHISWRWVFWINVPLCIGSAAGLFFCLRLQSNKKRFAETARTMDWLGMVIMVVSVTLLLTGITTGGVLSPWRSAQTIGFIAAGVIGVCVFVVHEGCYAKVPFFPLRIFGNRTAASAFFTIFIHGYVVWTLSYFVILYFLGSRGHNLSQSAIDTLASTGTLAPFAALAGFLISYTKRFQKVIWASWAISISGCIILSFSKAESPPVAQYGPQVLVSLGLGPLFPARMMAVQASAAPDDVPIATSSVAFIMGLGQAFGVGVSGSVFQNTWNILFESRMSKVEFPAKSGKFSIPEKYIIRGNEAQDAAFVYNHADFPQELQHFYRSLNSDSIGRVMLTLTAISGVAFLISLLMKNLSLDKDLHSSQKFVDADDDTEALLLTNSRR</sequence>
<keyword evidence="3 6" id="KW-1133">Transmembrane helix</keyword>
<evidence type="ECO:0000256" key="3">
    <source>
        <dbReference type="ARBA" id="ARBA00022989"/>
    </source>
</evidence>
<dbReference type="PANTHER" id="PTHR23501:SF59">
    <property type="entry name" value="MAJOR FACILITATOR SUPERFAMILY (MFS) PROFILE DOMAIN-CONTAINING PROTEIN-RELATED"/>
    <property type="match status" value="1"/>
</dbReference>
<feature type="transmembrane region" description="Helical" evidence="6">
    <location>
        <begin position="949"/>
        <end position="970"/>
    </location>
</feature>
<feature type="transmembrane region" description="Helical" evidence="6">
    <location>
        <begin position="694"/>
        <end position="712"/>
    </location>
</feature>
<feature type="transmembrane region" description="Helical" evidence="6">
    <location>
        <begin position="470"/>
        <end position="496"/>
    </location>
</feature>
<feature type="transmembrane region" description="Helical" evidence="6">
    <location>
        <begin position="668"/>
        <end position="688"/>
    </location>
</feature>
<feature type="transmembrane region" description="Helical" evidence="6">
    <location>
        <begin position="771"/>
        <end position="793"/>
    </location>
</feature>